<protein>
    <submittedName>
        <fullName evidence="1">Uncharacterized protein</fullName>
    </submittedName>
</protein>
<dbReference type="Proteomes" id="UP001055811">
    <property type="component" value="Linkage Group LG01"/>
</dbReference>
<gene>
    <name evidence="1" type="ORF">L2E82_01550</name>
</gene>
<reference evidence="1 2" key="2">
    <citation type="journal article" date="2022" name="Mol. Ecol. Resour.">
        <title>The genomes of chicory, endive, great burdock and yacon provide insights into Asteraceae paleo-polyploidization history and plant inulin production.</title>
        <authorList>
            <person name="Fan W."/>
            <person name="Wang S."/>
            <person name="Wang H."/>
            <person name="Wang A."/>
            <person name="Jiang F."/>
            <person name="Liu H."/>
            <person name="Zhao H."/>
            <person name="Xu D."/>
            <person name="Zhang Y."/>
        </authorList>
    </citation>
    <scope>NUCLEOTIDE SEQUENCE [LARGE SCALE GENOMIC DNA]</scope>
    <source>
        <strain evidence="2">cv. Punajuju</strain>
        <tissue evidence="1">Leaves</tissue>
    </source>
</reference>
<name>A0ACB9GZ64_CICIN</name>
<keyword evidence="2" id="KW-1185">Reference proteome</keyword>
<sequence length="127" mass="14176">MVFSIAYVRRPLFLFSSLNFSLATLSDCQSFIPKILVDKSKFSVDIGKGCTGSDLITIVCISWYIFWPALHPIITSRYGNNSQSIAPGVAPQRKMHLHNGIIIYEKMHQVLEKNANRDAGSVNISKS</sequence>
<evidence type="ECO:0000313" key="2">
    <source>
        <dbReference type="Proteomes" id="UP001055811"/>
    </source>
</evidence>
<reference evidence="2" key="1">
    <citation type="journal article" date="2022" name="Mol. Ecol. Resour.">
        <title>The genomes of chicory, endive, great burdock and yacon provide insights into Asteraceae palaeo-polyploidization history and plant inulin production.</title>
        <authorList>
            <person name="Fan W."/>
            <person name="Wang S."/>
            <person name="Wang H."/>
            <person name="Wang A."/>
            <person name="Jiang F."/>
            <person name="Liu H."/>
            <person name="Zhao H."/>
            <person name="Xu D."/>
            <person name="Zhang Y."/>
        </authorList>
    </citation>
    <scope>NUCLEOTIDE SEQUENCE [LARGE SCALE GENOMIC DNA]</scope>
    <source>
        <strain evidence="2">cv. Punajuju</strain>
    </source>
</reference>
<proteinExistence type="predicted"/>
<comment type="caution">
    <text evidence="1">The sequence shown here is derived from an EMBL/GenBank/DDBJ whole genome shotgun (WGS) entry which is preliminary data.</text>
</comment>
<accession>A0ACB9GZ64</accession>
<evidence type="ECO:0000313" key="1">
    <source>
        <dbReference type="EMBL" id="KAI3788774.1"/>
    </source>
</evidence>
<dbReference type="EMBL" id="CM042009">
    <property type="protein sequence ID" value="KAI3788774.1"/>
    <property type="molecule type" value="Genomic_DNA"/>
</dbReference>
<organism evidence="1 2">
    <name type="scientific">Cichorium intybus</name>
    <name type="common">Chicory</name>
    <dbReference type="NCBI Taxonomy" id="13427"/>
    <lineage>
        <taxon>Eukaryota</taxon>
        <taxon>Viridiplantae</taxon>
        <taxon>Streptophyta</taxon>
        <taxon>Embryophyta</taxon>
        <taxon>Tracheophyta</taxon>
        <taxon>Spermatophyta</taxon>
        <taxon>Magnoliopsida</taxon>
        <taxon>eudicotyledons</taxon>
        <taxon>Gunneridae</taxon>
        <taxon>Pentapetalae</taxon>
        <taxon>asterids</taxon>
        <taxon>campanulids</taxon>
        <taxon>Asterales</taxon>
        <taxon>Asteraceae</taxon>
        <taxon>Cichorioideae</taxon>
        <taxon>Cichorieae</taxon>
        <taxon>Cichoriinae</taxon>
        <taxon>Cichorium</taxon>
    </lineage>
</organism>